<evidence type="ECO:0000256" key="1">
    <source>
        <dbReference type="SAM" id="MobiDB-lite"/>
    </source>
</evidence>
<feature type="compositionally biased region" description="Polar residues" evidence="1">
    <location>
        <begin position="88"/>
        <end position="107"/>
    </location>
</feature>
<evidence type="ECO:0000313" key="2">
    <source>
        <dbReference type="EMBL" id="KAF3337049.1"/>
    </source>
</evidence>
<feature type="compositionally biased region" description="Low complexity" evidence="1">
    <location>
        <begin position="147"/>
        <end position="168"/>
    </location>
</feature>
<protein>
    <submittedName>
        <fullName evidence="2">Uncharacterized protein</fullName>
    </submittedName>
</protein>
<comment type="caution">
    <text evidence="2">The sequence shown here is derived from an EMBL/GenBank/DDBJ whole genome shotgun (WGS) entry which is preliminary data.</text>
</comment>
<keyword evidence="3" id="KW-1185">Reference proteome</keyword>
<proteinExistence type="predicted"/>
<dbReference type="PANTHER" id="PTHR47846:SF4">
    <property type="entry name" value="WASP-RELATED PROTEIN"/>
    <property type="match status" value="1"/>
</dbReference>
<dbReference type="AlphaFoldDB" id="A0A833VY01"/>
<sequence length="178" mass="19522">MEAVIDLEMPSMPIEAELIPYALQVWQKARSLSFYVQCIALEAKSRKGFVIQAVSIELVASAAKGPGVVAVLRNSHLHMNELKTSSDFSTGSFADSRDTASWASQDFDQPKDIPSFGMFSDATCPPDIPKAPKKIKKKKKTRPPTSPGSTTSARSSRSSKSRTSFATAFEDFDQERKD</sequence>
<gene>
    <name evidence="2" type="ORF">FCM35_KLT17636</name>
</gene>
<feature type="compositionally biased region" description="Basic residues" evidence="1">
    <location>
        <begin position="131"/>
        <end position="142"/>
    </location>
</feature>
<evidence type="ECO:0000313" key="3">
    <source>
        <dbReference type="Proteomes" id="UP000623129"/>
    </source>
</evidence>
<dbReference type="EMBL" id="SWLB01000006">
    <property type="protein sequence ID" value="KAF3337049.1"/>
    <property type="molecule type" value="Genomic_DNA"/>
</dbReference>
<dbReference type="OrthoDB" id="4206278at2759"/>
<organism evidence="2 3">
    <name type="scientific">Carex littledalei</name>
    <dbReference type="NCBI Taxonomy" id="544730"/>
    <lineage>
        <taxon>Eukaryota</taxon>
        <taxon>Viridiplantae</taxon>
        <taxon>Streptophyta</taxon>
        <taxon>Embryophyta</taxon>
        <taxon>Tracheophyta</taxon>
        <taxon>Spermatophyta</taxon>
        <taxon>Magnoliopsida</taxon>
        <taxon>Liliopsida</taxon>
        <taxon>Poales</taxon>
        <taxon>Cyperaceae</taxon>
        <taxon>Cyperoideae</taxon>
        <taxon>Cariceae</taxon>
        <taxon>Carex</taxon>
        <taxon>Carex subgen. Euthyceras</taxon>
    </lineage>
</organism>
<name>A0A833VY01_9POAL</name>
<accession>A0A833VY01</accession>
<dbReference type="PANTHER" id="PTHR47846">
    <property type="entry name" value="OS06G0681300 PROTEIN-RELATED"/>
    <property type="match status" value="1"/>
</dbReference>
<feature type="region of interest" description="Disordered" evidence="1">
    <location>
        <begin position="88"/>
        <end position="178"/>
    </location>
</feature>
<dbReference type="Proteomes" id="UP000623129">
    <property type="component" value="Unassembled WGS sequence"/>
</dbReference>
<reference evidence="2" key="1">
    <citation type="submission" date="2020-01" db="EMBL/GenBank/DDBJ databases">
        <title>Genome sequence of Kobresia littledalei, the first chromosome-level genome in the family Cyperaceae.</title>
        <authorList>
            <person name="Qu G."/>
        </authorList>
    </citation>
    <scope>NUCLEOTIDE SEQUENCE</scope>
    <source>
        <strain evidence="2">C.B.Clarke</strain>
        <tissue evidence="2">Leaf</tissue>
    </source>
</reference>